<gene>
    <name evidence="4" type="ORF">Nepgr_023868</name>
</gene>
<comment type="similarity">
    <text evidence="2">Belongs to the MscS (TC 1.A.23) family.</text>
</comment>
<dbReference type="GO" id="GO:0008381">
    <property type="term" value="F:mechanosensitive monoatomic ion channel activity"/>
    <property type="evidence" value="ECO:0007669"/>
    <property type="project" value="TreeGrafter"/>
</dbReference>
<organism evidence="4 5">
    <name type="scientific">Nepenthes gracilis</name>
    <name type="common">Slender pitcher plant</name>
    <dbReference type="NCBI Taxonomy" id="150966"/>
    <lineage>
        <taxon>Eukaryota</taxon>
        <taxon>Viridiplantae</taxon>
        <taxon>Streptophyta</taxon>
        <taxon>Embryophyta</taxon>
        <taxon>Tracheophyta</taxon>
        <taxon>Spermatophyta</taxon>
        <taxon>Magnoliopsida</taxon>
        <taxon>eudicotyledons</taxon>
        <taxon>Gunneridae</taxon>
        <taxon>Pentapetalae</taxon>
        <taxon>Caryophyllales</taxon>
        <taxon>Nepenthaceae</taxon>
        <taxon>Nepenthes</taxon>
    </lineage>
</organism>
<reference evidence="4" key="1">
    <citation type="submission" date="2023-05" db="EMBL/GenBank/DDBJ databases">
        <title>Nepenthes gracilis genome sequencing.</title>
        <authorList>
            <person name="Fukushima K."/>
        </authorList>
    </citation>
    <scope>NUCLEOTIDE SEQUENCE</scope>
    <source>
        <strain evidence="4">SING2019-196</strain>
    </source>
</reference>
<dbReference type="PANTHER" id="PTHR31618:SF7">
    <property type="entry name" value="MECHANOSENSITIVE ION CHANNEL PROTEIN"/>
    <property type="match status" value="1"/>
</dbReference>
<comment type="caution">
    <text evidence="4">The sequence shown here is derived from an EMBL/GenBank/DDBJ whole genome shotgun (WGS) entry which is preliminary data.</text>
</comment>
<dbReference type="GO" id="GO:0006820">
    <property type="term" value="P:monoatomic anion transport"/>
    <property type="evidence" value="ECO:0007669"/>
    <property type="project" value="TreeGrafter"/>
</dbReference>
<keyword evidence="5" id="KW-1185">Reference proteome</keyword>
<accession>A0AAD3T256</accession>
<dbReference type="InterPro" id="IPR016688">
    <property type="entry name" value="MscS-like_plants/fungi"/>
</dbReference>
<evidence type="ECO:0000256" key="2">
    <source>
        <dbReference type="ARBA" id="ARBA00008017"/>
    </source>
</evidence>
<protein>
    <submittedName>
        <fullName evidence="4">Uncharacterized protein</fullName>
    </submittedName>
</protein>
<feature type="transmembrane region" description="Helical" evidence="3">
    <location>
        <begin position="20"/>
        <end position="40"/>
    </location>
</feature>
<evidence type="ECO:0000256" key="3">
    <source>
        <dbReference type="SAM" id="Phobius"/>
    </source>
</evidence>
<evidence type="ECO:0000313" key="5">
    <source>
        <dbReference type="Proteomes" id="UP001279734"/>
    </source>
</evidence>
<dbReference type="GO" id="GO:0050982">
    <property type="term" value="P:detection of mechanical stimulus"/>
    <property type="evidence" value="ECO:0007669"/>
    <property type="project" value="TreeGrafter"/>
</dbReference>
<dbReference type="Proteomes" id="UP001279734">
    <property type="component" value="Unassembled WGS sequence"/>
</dbReference>
<keyword evidence="3" id="KW-0812">Transmembrane</keyword>
<proteinExistence type="inferred from homology"/>
<evidence type="ECO:0000313" key="4">
    <source>
        <dbReference type="EMBL" id="GMH22025.1"/>
    </source>
</evidence>
<evidence type="ECO:0000256" key="1">
    <source>
        <dbReference type="ARBA" id="ARBA00004141"/>
    </source>
</evidence>
<keyword evidence="3" id="KW-1133">Transmembrane helix</keyword>
<sequence length="99" mass="10841">MSFGYTLTDAKSATNTLNNIMWAFVVIVVILCWLLLTGIASVKVLIAMASPLLAASFIFGDTLKAMFEGIIFTFVSHPLLVGNWCEIDSIKVILFDIPL</sequence>
<dbReference type="PANTHER" id="PTHR31618">
    <property type="entry name" value="MECHANOSENSITIVE ION CHANNEL PROTEIN 5"/>
    <property type="match status" value="1"/>
</dbReference>
<keyword evidence="3" id="KW-0472">Membrane</keyword>
<comment type="subcellular location">
    <subcellularLocation>
        <location evidence="1">Membrane</location>
        <topology evidence="1">Multi-pass membrane protein</topology>
    </subcellularLocation>
</comment>
<dbReference type="EMBL" id="BSYO01000024">
    <property type="protein sequence ID" value="GMH22025.1"/>
    <property type="molecule type" value="Genomic_DNA"/>
</dbReference>
<dbReference type="GO" id="GO:0005886">
    <property type="term" value="C:plasma membrane"/>
    <property type="evidence" value="ECO:0007669"/>
    <property type="project" value="TreeGrafter"/>
</dbReference>
<name>A0AAD3T256_NEPGR</name>
<dbReference type="AlphaFoldDB" id="A0AAD3T256"/>